<dbReference type="GO" id="GO:0052621">
    <property type="term" value="F:diguanylate cyclase activity"/>
    <property type="evidence" value="ECO:0007669"/>
    <property type="project" value="UniProtKB-EC"/>
</dbReference>
<dbReference type="InterPro" id="IPR043128">
    <property type="entry name" value="Rev_trsase/Diguanyl_cyclase"/>
</dbReference>
<dbReference type="SUPFAM" id="SSF55073">
    <property type="entry name" value="Nucleotide cyclase"/>
    <property type="match status" value="1"/>
</dbReference>
<dbReference type="Pfam" id="PF00990">
    <property type="entry name" value="GGDEF"/>
    <property type="match status" value="1"/>
</dbReference>
<dbReference type="GO" id="GO:0043709">
    <property type="term" value="P:cell adhesion involved in single-species biofilm formation"/>
    <property type="evidence" value="ECO:0007669"/>
    <property type="project" value="TreeGrafter"/>
</dbReference>
<feature type="domain" description="PAS" evidence="3">
    <location>
        <begin position="13"/>
        <end position="76"/>
    </location>
</feature>
<comment type="catalytic activity">
    <reaction evidence="2">
        <text>2 GTP = 3',3'-c-di-GMP + 2 diphosphate</text>
        <dbReference type="Rhea" id="RHEA:24898"/>
        <dbReference type="ChEBI" id="CHEBI:33019"/>
        <dbReference type="ChEBI" id="CHEBI:37565"/>
        <dbReference type="ChEBI" id="CHEBI:58805"/>
        <dbReference type="EC" id="2.7.7.65"/>
    </reaction>
</comment>
<dbReference type="AlphaFoldDB" id="A0A935MQF8"/>
<evidence type="ECO:0000259" key="4">
    <source>
        <dbReference type="PROSITE" id="PS50887"/>
    </source>
</evidence>
<dbReference type="InterPro" id="IPR000160">
    <property type="entry name" value="GGDEF_dom"/>
</dbReference>
<gene>
    <name evidence="5" type="ORF">IPJ38_06455</name>
</gene>
<proteinExistence type="predicted"/>
<evidence type="ECO:0000313" key="5">
    <source>
        <dbReference type="EMBL" id="MBK7414798.1"/>
    </source>
</evidence>
<dbReference type="PANTHER" id="PTHR45138">
    <property type="entry name" value="REGULATORY COMPONENTS OF SENSORY TRANSDUCTION SYSTEM"/>
    <property type="match status" value="1"/>
</dbReference>
<evidence type="ECO:0000256" key="1">
    <source>
        <dbReference type="ARBA" id="ARBA00012528"/>
    </source>
</evidence>
<dbReference type="Gene3D" id="3.30.70.270">
    <property type="match status" value="1"/>
</dbReference>
<evidence type="ECO:0000259" key="3">
    <source>
        <dbReference type="PROSITE" id="PS50112"/>
    </source>
</evidence>
<dbReference type="PROSITE" id="PS50112">
    <property type="entry name" value="PAS"/>
    <property type="match status" value="1"/>
</dbReference>
<accession>A0A935MQF8</accession>
<dbReference type="EC" id="2.7.7.65" evidence="1"/>
<dbReference type="Proteomes" id="UP000739411">
    <property type="component" value="Unassembled WGS sequence"/>
</dbReference>
<evidence type="ECO:0000313" key="6">
    <source>
        <dbReference type="Proteomes" id="UP000739411"/>
    </source>
</evidence>
<dbReference type="InterPro" id="IPR013656">
    <property type="entry name" value="PAS_4"/>
</dbReference>
<dbReference type="GO" id="GO:0005886">
    <property type="term" value="C:plasma membrane"/>
    <property type="evidence" value="ECO:0007669"/>
    <property type="project" value="TreeGrafter"/>
</dbReference>
<dbReference type="Pfam" id="PF08448">
    <property type="entry name" value="PAS_4"/>
    <property type="match status" value="1"/>
</dbReference>
<dbReference type="Gene3D" id="3.30.450.20">
    <property type="entry name" value="PAS domain"/>
    <property type="match status" value="1"/>
</dbReference>
<sequence length="327" mass="36249">MTMELECGTLCTVIDNLEIGVIILDADRRVVRWNHWLAARNGHNAEQSVGRLLLEIMPEIAGTRLAQAIEHAIRDHMPSLLSPALHGTLLPLYQNAEDRQRNRRMQQLIHVIPLTDAPLQAACLIQINDVTATVSRERVLRQQAENLRRNSFVDPLTGIYNRRKFDELFALEFAKAQRQQKPIAMITIDVDQIGAYANCYGNEQRDLVLHDIAAELKLSIRPVGDILARFDTEKFALALPGVEEKAACLFAENLRMRISTLQIANESVSTGKQVTISLGVAVMVPEAGVDTHTLLSSSDVALYQAIHEGGNSAVCFSVEEGTFFACG</sequence>
<organism evidence="5 6">
    <name type="scientific">Candidatus Dechloromonas phosphorivorans</name>
    <dbReference type="NCBI Taxonomy" id="2899244"/>
    <lineage>
        <taxon>Bacteria</taxon>
        <taxon>Pseudomonadati</taxon>
        <taxon>Pseudomonadota</taxon>
        <taxon>Betaproteobacteria</taxon>
        <taxon>Rhodocyclales</taxon>
        <taxon>Azonexaceae</taxon>
        <taxon>Dechloromonas</taxon>
    </lineage>
</organism>
<dbReference type="GO" id="GO:1902201">
    <property type="term" value="P:negative regulation of bacterial-type flagellum-dependent cell motility"/>
    <property type="evidence" value="ECO:0007669"/>
    <property type="project" value="TreeGrafter"/>
</dbReference>
<dbReference type="PANTHER" id="PTHR45138:SF9">
    <property type="entry name" value="DIGUANYLATE CYCLASE DGCM-RELATED"/>
    <property type="match status" value="1"/>
</dbReference>
<dbReference type="EMBL" id="JADJMS010000013">
    <property type="protein sequence ID" value="MBK7414798.1"/>
    <property type="molecule type" value="Genomic_DNA"/>
</dbReference>
<name>A0A935MQF8_9RHOO</name>
<reference evidence="5 6" key="1">
    <citation type="submission" date="2020-10" db="EMBL/GenBank/DDBJ databases">
        <title>Connecting structure to function with the recovery of over 1000 high-quality activated sludge metagenome-assembled genomes encoding full-length rRNA genes using long-read sequencing.</title>
        <authorList>
            <person name="Singleton C.M."/>
            <person name="Petriglieri F."/>
            <person name="Kristensen J.M."/>
            <person name="Kirkegaard R.H."/>
            <person name="Michaelsen T.Y."/>
            <person name="Andersen M.H."/>
            <person name="Karst S.M."/>
            <person name="Dueholm M.S."/>
            <person name="Nielsen P.H."/>
            <person name="Albertsen M."/>
        </authorList>
    </citation>
    <scope>NUCLEOTIDE SEQUENCE [LARGE SCALE GENOMIC DNA]</scope>
    <source>
        <strain evidence="5">EsbW_18-Q3-R4-48_BATAC.463</strain>
    </source>
</reference>
<dbReference type="InterPro" id="IPR050469">
    <property type="entry name" value="Diguanylate_Cyclase"/>
</dbReference>
<dbReference type="SUPFAM" id="SSF55785">
    <property type="entry name" value="PYP-like sensor domain (PAS domain)"/>
    <property type="match status" value="1"/>
</dbReference>
<dbReference type="InterPro" id="IPR029787">
    <property type="entry name" value="Nucleotide_cyclase"/>
</dbReference>
<protein>
    <recommendedName>
        <fullName evidence="1">diguanylate cyclase</fullName>
        <ecNumber evidence="1">2.7.7.65</ecNumber>
    </recommendedName>
</protein>
<dbReference type="InterPro" id="IPR000014">
    <property type="entry name" value="PAS"/>
</dbReference>
<evidence type="ECO:0000256" key="2">
    <source>
        <dbReference type="ARBA" id="ARBA00034247"/>
    </source>
</evidence>
<comment type="caution">
    <text evidence="5">The sequence shown here is derived from an EMBL/GenBank/DDBJ whole genome shotgun (WGS) entry which is preliminary data.</text>
</comment>
<dbReference type="PROSITE" id="PS50887">
    <property type="entry name" value="GGDEF"/>
    <property type="match status" value="1"/>
</dbReference>
<feature type="domain" description="GGDEF" evidence="4">
    <location>
        <begin position="181"/>
        <end position="318"/>
    </location>
</feature>
<dbReference type="InterPro" id="IPR035965">
    <property type="entry name" value="PAS-like_dom_sf"/>
</dbReference>
<dbReference type="SMART" id="SM00267">
    <property type="entry name" value="GGDEF"/>
    <property type="match status" value="1"/>
</dbReference>
<dbReference type="CDD" id="cd01949">
    <property type="entry name" value="GGDEF"/>
    <property type="match status" value="1"/>
</dbReference>
<dbReference type="NCBIfam" id="TIGR00254">
    <property type="entry name" value="GGDEF"/>
    <property type="match status" value="1"/>
</dbReference>